<keyword evidence="3" id="KW-1185">Reference proteome</keyword>
<dbReference type="Proteomes" id="UP000262142">
    <property type="component" value="Unassembled WGS sequence"/>
</dbReference>
<evidence type="ECO:0000313" key="2">
    <source>
        <dbReference type="EMBL" id="SZD71527.1"/>
    </source>
</evidence>
<proteinExistence type="predicted"/>
<organism evidence="2 3">
    <name type="scientific">Candidatus Ornithobacterium hominis</name>
    <dbReference type="NCBI Taxonomy" id="2497989"/>
    <lineage>
        <taxon>Bacteria</taxon>
        <taxon>Pseudomonadati</taxon>
        <taxon>Bacteroidota</taxon>
        <taxon>Flavobacteriia</taxon>
        <taxon>Flavobacteriales</taxon>
        <taxon>Weeksellaceae</taxon>
        <taxon>Ornithobacterium</taxon>
    </lineage>
</organism>
<dbReference type="EMBL" id="UNSC01000002">
    <property type="protein sequence ID" value="SZD71527.1"/>
    <property type="molecule type" value="Genomic_DNA"/>
</dbReference>
<gene>
    <name evidence="2" type="ORF">SAMEA104719789_00574</name>
</gene>
<reference evidence="2 3" key="1">
    <citation type="submission" date="2018-09" db="EMBL/GenBank/DDBJ databases">
        <authorList>
            <consortium name="Pathogen Informatics"/>
        </authorList>
    </citation>
    <scope>NUCLEOTIDE SEQUENCE [LARGE SCALE GENOMIC DNA]</scope>
    <source>
        <strain evidence="2 3">OH-22767</strain>
    </source>
</reference>
<feature type="domain" description="Peptidase S24/S26A/S26B/S26C" evidence="1">
    <location>
        <begin position="8"/>
        <end position="97"/>
    </location>
</feature>
<evidence type="ECO:0000259" key="1">
    <source>
        <dbReference type="Pfam" id="PF00717"/>
    </source>
</evidence>
<sequence length="111" mass="12571">MYDLEATAGLVEMFRSEKTTSVLNSIRIPGIPKCDGGLSITGDSMYSLLKSGDIVLYKEIPVEQQSIFFGEMYLLGVRVDEWKEMITVKYVQKSDKGEEYVRLYERSKGAV</sequence>
<dbReference type="RefSeq" id="WP_119059036.1">
    <property type="nucleotide sequence ID" value="NZ_UNSC01000002.1"/>
</dbReference>
<dbReference type="AlphaFoldDB" id="A0A383TW12"/>
<dbReference type="Pfam" id="PF00717">
    <property type="entry name" value="Peptidase_S24"/>
    <property type="match status" value="1"/>
</dbReference>
<dbReference type="OrthoDB" id="796548at2"/>
<name>A0A383TW12_9FLAO</name>
<accession>A0A383TW12</accession>
<evidence type="ECO:0000313" key="3">
    <source>
        <dbReference type="Proteomes" id="UP000262142"/>
    </source>
</evidence>
<protein>
    <recommendedName>
        <fullName evidence="1">Peptidase S24/S26A/S26B/S26C domain-containing protein</fullName>
    </recommendedName>
</protein>
<dbReference type="InterPro" id="IPR015927">
    <property type="entry name" value="Peptidase_S24_S26A/B/C"/>
</dbReference>